<reference evidence="2" key="1">
    <citation type="submission" date="2005-08" db="EMBL/GenBank/DDBJ databases">
        <title>Complete sequence of Pelodictyon luteolum DSM 273.</title>
        <authorList>
            <consortium name="US DOE Joint Genome Institute"/>
            <person name="Copeland A."/>
            <person name="Lucas S."/>
            <person name="Lapidus A."/>
            <person name="Barry K."/>
            <person name="Detter J.C."/>
            <person name="Glavina T."/>
            <person name="Hammon N."/>
            <person name="Israni S."/>
            <person name="Pitluck S."/>
            <person name="Bryant D."/>
            <person name="Schmutz J."/>
            <person name="Larimer F."/>
            <person name="Land M."/>
            <person name="Kyrpides N."/>
            <person name="Ivanova N."/>
            <person name="Richardson P."/>
        </authorList>
    </citation>
    <scope>NUCLEOTIDE SEQUENCE [LARGE SCALE GENOMIC DNA]</scope>
    <source>
        <strain evidence="2">DSM 273 / BCRC 81028 / 2530</strain>
    </source>
</reference>
<dbReference type="AlphaFoldDB" id="Q3B1K6"/>
<evidence type="ECO:0000313" key="2">
    <source>
        <dbReference type="Proteomes" id="UP000002709"/>
    </source>
</evidence>
<dbReference type="Proteomes" id="UP000002709">
    <property type="component" value="Chromosome"/>
</dbReference>
<sequence>MDITYILIDDDNPLHRALSICRSGTLNSVQLEDSSYRVYESLPMDFHDYAAMFHYGLPEALRELPFISESGNGFDSWDEVFLHCSSLPAMLKILREVRERIDPDNPETILLGWQEEPPAAYLRDIDPKRFLLFLDRMEGFVRRVEREGKDLEFIL</sequence>
<proteinExistence type="predicted"/>
<evidence type="ECO:0000313" key="1">
    <source>
        <dbReference type="EMBL" id="ABB24775.1"/>
    </source>
</evidence>
<dbReference type="RefSeq" id="WP_011358645.1">
    <property type="nucleotide sequence ID" value="NC_007512.1"/>
</dbReference>
<keyword evidence="2" id="KW-1185">Reference proteome</keyword>
<organism evidence="1 2">
    <name type="scientific">Chlorobium luteolum (strain DSM 273 / BCRC 81028 / 2530)</name>
    <name type="common">Pelodictyon luteolum</name>
    <dbReference type="NCBI Taxonomy" id="319225"/>
    <lineage>
        <taxon>Bacteria</taxon>
        <taxon>Pseudomonadati</taxon>
        <taxon>Chlorobiota</taxon>
        <taxon>Chlorobiia</taxon>
        <taxon>Chlorobiales</taxon>
        <taxon>Chlorobiaceae</taxon>
        <taxon>Chlorobium/Pelodictyon group</taxon>
        <taxon>Pelodictyon</taxon>
    </lineage>
</organism>
<dbReference type="KEGG" id="plt:Plut_1933"/>
<dbReference type="OrthoDB" id="594803at2"/>
<dbReference type="EMBL" id="CP000096">
    <property type="protein sequence ID" value="ABB24775.1"/>
    <property type="molecule type" value="Genomic_DNA"/>
</dbReference>
<gene>
    <name evidence="1" type="ordered locus">Plut_1933</name>
</gene>
<dbReference type="HOGENOM" id="CLU_1692363_0_0_10"/>
<name>Q3B1K6_CHLL3</name>
<accession>Q3B1K6</accession>
<protein>
    <submittedName>
        <fullName evidence="1">Uncharacterized protein</fullName>
    </submittedName>
</protein>
<dbReference type="eggNOG" id="ENOG5031U8B">
    <property type="taxonomic scope" value="Bacteria"/>
</dbReference>